<keyword evidence="4" id="KW-1185">Reference proteome</keyword>
<organism evidence="3 4">
    <name type="scientific">Ralstonia mojiangensis</name>
    <dbReference type="NCBI Taxonomy" id="2953895"/>
    <lineage>
        <taxon>Bacteria</taxon>
        <taxon>Pseudomonadati</taxon>
        <taxon>Pseudomonadota</taxon>
        <taxon>Betaproteobacteria</taxon>
        <taxon>Burkholderiales</taxon>
        <taxon>Burkholderiaceae</taxon>
        <taxon>Ralstonia</taxon>
    </lineage>
</organism>
<dbReference type="Proteomes" id="UP001164420">
    <property type="component" value="Unassembled WGS sequence"/>
</dbReference>
<dbReference type="CDD" id="cd05140">
    <property type="entry name" value="Barstar_AU1054-like"/>
    <property type="match status" value="1"/>
</dbReference>
<feature type="domain" description="Barstar (barnase inhibitor)" evidence="2">
    <location>
        <begin position="6"/>
        <end position="85"/>
    </location>
</feature>
<evidence type="ECO:0000313" key="3">
    <source>
        <dbReference type="EMBL" id="MCT7311127.1"/>
    </source>
</evidence>
<sequence>MARVYAVEIELGDIESIAQLHERLRDQLQFPGWYGKNWDAFWDAIVALVDMPHVLRLKNWAAFEQRFPRDAKLMSDCLSDMAKQFPSLAAQIERG</sequence>
<proteinExistence type="inferred from homology"/>
<dbReference type="Pfam" id="PF01337">
    <property type="entry name" value="Barstar"/>
    <property type="match status" value="1"/>
</dbReference>
<evidence type="ECO:0000313" key="4">
    <source>
        <dbReference type="Proteomes" id="UP001164420"/>
    </source>
</evidence>
<evidence type="ECO:0000259" key="2">
    <source>
        <dbReference type="Pfam" id="PF01337"/>
    </source>
</evidence>
<dbReference type="InterPro" id="IPR000468">
    <property type="entry name" value="Barstar"/>
</dbReference>
<dbReference type="RefSeq" id="WP_260784783.1">
    <property type="nucleotide sequence ID" value="NZ_JAOCQI010000001.1"/>
</dbReference>
<dbReference type="SUPFAM" id="SSF52038">
    <property type="entry name" value="Barstar-related"/>
    <property type="match status" value="1"/>
</dbReference>
<dbReference type="InterPro" id="IPR035905">
    <property type="entry name" value="Barstar-like_sf"/>
</dbReference>
<dbReference type="Gene3D" id="3.30.370.10">
    <property type="entry name" value="Barstar-like"/>
    <property type="match status" value="1"/>
</dbReference>
<reference evidence="3 4" key="1">
    <citation type="journal article" date="2023" name="Front. Microbiol.">
        <title>Ralstonia chuxiongensis sp. nov., Ralstonia mojiangensis sp. nov., and Ralstonia soli sp. nov., isolated from tobacco fields, are three novel species in the family Burkholderiaceae.</title>
        <authorList>
            <person name="Lu C.H."/>
            <person name="Zhang Y.Y."/>
            <person name="Jiang N."/>
            <person name="Chen W."/>
            <person name="Shao X."/>
            <person name="Zhao Z.M."/>
            <person name="Lu W.L."/>
            <person name="Hu X."/>
            <person name="Xi Y.X."/>
            <person name="Zou S.Y."/>
            <person name="Wei Q.J."/>
            <person name="Lin Z.L."/>
            <person name="Gong L."/>
            <person name="Gai X.T."/>
            <person name="Zhang L.Q."/>
            <person name="Li J.Y."/>
            <person name="Jin Y."/>
            <person name="Xia Z.Y."/>
        </authorList>
    </citation>
    <scope>NUCLEOTIDE SEQUENCE [LARGE SCALE GENOMIC DNA]</scope>
    <source>
        <strain evidence="3 4">22TCJT01-1</strain>
    </source>
</reference>
<gene>
    <name evidence="3" type="ORF">N5J06_09240</name>
</gene>
<name>A0ABT2L6S8_9RALS</name>
<comment type="caution">
    <text evidence="3">The sequence shown here is derived from an EMBL/GenBank/DDBJ whole genome shotgun (WGS) entry which is preliminary data.</text>
</comment>
<protein>
    <submittedName>
        <fullName evidence="3">Barstar family protein</fullName>
    </submittedName>
</protein>
<dbReference type="EMBL" id="JAOCQI010000001">
    <property type="protein sequence ID" value="MCT7311127.1"/>
    <property type="molecule type" value="Genomic_DNA"/>
</dbReference>
<evidence type="ECO:0000256" key="1">
    <source>
        <dbReference type="ARBA" id="ARBA00006845"/>
    </source>
</evidence>
<accession>A0ABT2L6S8</accession>
<comment type="similarity">
    <text evidence="1">Belongs to the barstar family.</text>
</comment>